<evidence type="ECO:0000256" key="1">
    <source>
        <dbReference type="SAM" id="MobiDB-lite"/>
    </source>
</evidence>
<evidence type="ECO:0000313" key="2">
    <source>
        <dbReference type="EMBL" id="OEY87044.1"/>
    </source>
</evidence>
<sequence>MIASSDTGSDEDNLQDFENEDDRNVVGSNHGEENQDEGEQISGDSGSDEDNPRDDWDEDCLGVGEKDQCGLNNQAKIFYAFVEGHKYKIERDKKYADGDCFFHAWALSLSLLDLGLSESQSSEESAHSRKVKKLRETCAEEAKNDKSVKEDVIKEARNEMGESGDFLCDEEKESGSEEYQKLDNDIWSAYLHRIKFTAEEINAEEIKERTMPQAKEEESDKRKYGDHLQYLYSIWGRAHIEGEILCKKFNRGLHLTEILGTDESKVILHELYPKKNGNNAPIDVHKKHTTGTIEYYKAVFKDDKIIHVLNEDRFHFMKIHTDTQNKVKSSSDKYHIQSTSVSQIPSISYGAEQYSGNSTHSRIVEQELSIKQSSKQFSTSEPSTSKQSTMQNEKRSAFLPIENIAAEITTENPEIEVKVELISPSEILPVDITTATTVKVEALSPTSDRIHDVAWMEKYLKTYLEDLSDDVKGYVEHSKVIKEKVDSDAFANAKAYLLAATEYDMNMIADLLLTCRLQDVKATHKDCVAHAFLKQEMVNGVSKVYSNLEYIIKNTYAENRLIVFLGMHFIGVAHALCLDIDLPQKTATIYHHNNDELDITKLRVIEKYLEDRDIKKIEYKGGIGKQISHNCINMTIETIQFLLDGSCEKDQARMMVYHLALANQVDALCDKVIDIFNEQILKDQYTSCYNSSKKMIKEYDVKGGILHFFAAYALFMDSSKKNDVKAQYELLTLLTKAYSISYSFSKEYFKCLGMLMLHTEYHLVNGLDCINKKEIREKEIYQWYKSSDINDLPALMSFAEFYLQKNHYKQAVDCIDQCTTIYQGKHSHGVNNDIFFLQMKLNINMREYHSAYDICLKLTPNDLQEAYRKRFSTIISKLIKGLTSFSEHEKVMELFKKFERDIAKDDYIYKSIALVQSSLSLKEKEALIDNYNRKAKRKVVILTIDDYVNHNLANNNNDIYCIKDNGRGIVILTTEACMIENIGIPRITQLYYRRNDLKANIASYIKNENLILRLSRRYYEHGDGANINIKSFIENEFIRMSKSLESALCELQYSQYNSSYDMNYIMLQDHVCGREGSIIQDKIYIMFEKFLHHKNMKHIRELEASLQNWNTYSYEYVLINYFIALHYASNILHSLDKIKDALLKQYKLTPQYQSMSKRHEKRQEIQAKISENADPIDEDNNSTSTNIIYLKNLIEESTDDSVGSLESYFKNMQIVINSHFPYLKHQAYLCTGKILESIYLKMLKEVGRPNQIMYPAEQISHPAASTFLKNMLTDCSMYFNQAKEMYPNIASSYVYLAILYNGVQTDIKEHYKDFLTNTIYSMDYLDCSITMQCKSMVFLEPHRQEYKTCLGKISESMYAQANTKLLDSLNYYNDNDNKFHTNNIKKMFKTESKLFSFFEQKNCNSLVQQGIHAILEEKFEKALVCFNDTIFINDNVSLQSHVLRTYVIYISHCRNTTIEIKSLKDLREKVEDYIQNINANSVSNVEDRMKAISDLYSAYKKMLKLFYTIEGDFYQNKINVHKENNIECSIINAFLYLYPYQSSFFKYKIDYDYTKLGLQRDIYKHLHNKHLKIRNNIQDLLSPFYLGDYNRYIKEYTIHIADTLRDLKEFDKYVKHINFYIHSVYCIEGYNKAFEAYSQILEQYNKISLSHTPTPEQKQEGIKLKKLLLLNLCLLSIKINAAAQPQMLINDNIAKAYTQLHNLRNEEKSQAQESTGKHSLSRTRNSLPRTRIVNHISDFILSHANLPDQAPDISMLANDSDIGVNNNQKLHISYYDIEMYLCYLILIKFDKDKNKDKDNASVGKRLTGFLSKFREYGLDIKRVCSSSRNVKSELRFLWENISKGVVQNIRGHYGNEKCYKDILSHIRDNIDLDSNDYEKISHALILINTPPTPPPNTPLRKQHEIGTPGGLKASPSPVEAQSPFKNANAKRQLFGDNQPSYSNTEQFEEAPHTTIEEVSPSKSPVQQPVKKYPRR</sequence>
<evidence type="ECO:0000313" key="3">
    <source>
        <dbReference type="Proteomes" id="UP000175679"/>
    </source>
</evidence>
<feature type="compositionally biased region" description="Polar residues" evidence="1">
    <location>
        <begin position="1935"/>
        <end position="1945"/>
    </location>
</feature>
<evidence type="ECO:0008006" key="4">
    <source>
        <dbReference type="Google" id="ProtNLM"/>
    </source>
</evidence>
<dbReference type="Proteomes" id="UP000175679">
    <property type="component" value="Unassembled WGS sequence"/>
</dbReference>
<dbReference type="InterPro" id="IPR011990">
    <property type="entry name" value="TPR-like_helical_dom_sf"/>
</dbReference>
<comment type="caution">
    <text evidence="2">The sequence shown here is derived from an EMBL/GenBank/DDBJ whole genome shotgun (WGS) entry which is preliminary data.</text>
</comment>
<protein>
    <recommendedName>
        <fullName evidence="4">OTU domain-containing protein</fullName>
    </recommendedName>
</protein>
<gene>
    <name evidence="2" type="ORF">BIY23_00965</name>
</gene>
<feature type="compositionally biased region" description="Polar residues" evidence="1">
    <location>
        <begin position="371"/>
        <end position="391"/>
    </location>
</feature>
<dbReference type="CDD" id="cd22754">
    <property type="entry name" value="OTU_wMelOTU-like"/>
    <property type="match status" value="1"/>
</dbReference>
<name>A0A1E7QLF3_WOLPI</name>
<organism evidence="2 3">
    <name type="scientific">Wolbachia pipientis</name>
    <dbReference type="NCBI Taxonomy" id="955"/>
    <lineage>
        <taxon>Bacteria</taxon>
        <taxon>Pseudomonadati</taxon>
        <taxon>Pseudomonadota</taxon>
        <taxon>Alphaproteobacteria</taxon>
        <taxon>Rickettsiales</taxon>
        <taxon>Anaplasmataceae</taxon>
        <taxon>Wolbachieae</taxon>
        <taxon>Wolbachia</taxon>
    </lineage>
</organism>
<dbReference type="OrthoDB" id="3257943at2"/>
<feature type="region of interest" description="Disordered" evidence="1">
    <location>
        <begin position="371"/>
        <end position="393"/>
    </location>
</feature>
<feature type="region of interest" description="Disordered" evidence="1">
    <location>
        <begin position="1888"/>
        <end position="1975"/>
    </location>
</feature>
<accession>A0A1E7QLF3</accession>
<dbReference type="RefSeq" id="WP_070064694.1">
    <property type="nucleotide sequence ID" value="NZ_MJMG01000001.1"/>
</dbReference>
<keyword evidence="3" id="KW-1185">Reference proteome</keyword>
<feature type="compositionally biased region" description="Acidic residues" evidence="1">
    <location>
        <begin position="46"/>
        <end position="60"/>
    </location>
</feature>
<feature type="compositionally biased region" description="Acidic residues" evidence="1">
    <location>
        <begin position="8"/>
        <end position="21"/>
    </location>
</feature>
<proteinExistence type="predicted"/>
<reference evidence="2 3" key="1">
    <citation type="submission" date="2016-09" db="EMBL/GenBank/DDBJ databases">
        <title>Genomic evidence for plant-parasitic nematodes as the earliest Wolbachia hosts.</title>
        <authorList>
            <person name="Brown A.M."/>
            <person name="Wasala S.K."/>
            <person name="Howe D.K."/>
            <person name="Peetz A.B."/>
            <person name="Zasada I.A."/>
            <person name="Denver D.R."/>
        </authorList>
    </citation>
    <scope>NUCLEOTIDE SEQUENCE [LARGE SCALE GENOMIC DNA]</scope>
    <source>
        <strain evidence="3">wPpe</strain>
    </source>
</reference>
<dbReference type="SUPFAM" id="SSF48452">
    <property type="entry name" value="TPR-like"/>
    <property type="match status" value="1"/>
</dbReference>
<dbReference type="EMBL" id="MJMG01000001">
    <property type="protein sequence ID" value="OEY87044.1"/>
    <property type="molecule type" value="Genomic_DNA"/>
</dbReference>
<feature type="region of interest" description="Disordered" evidence="1">
    <location>
        <begin position="1"/>
        <end position="61"/>
    </location>
</feature>